<gene>
    <name evidence="2" type="ORF">BJY27_006149</name>
</gene>
<keyword evidence="1" id="KW-1133">Transmembrane helix</keyword>
<proteinExistence type="predicted"/>
<reference evidence="2 3" key="1">
    <citation type="submission" date="2020-08" db="EMBL/GenBank/DDBJ databases">
        <title>Sequencing the genomes of 1000 actinobacteria strains.</title>
        <authorList>
            <person name="Klenk H.-P."/>
        </authorList>
    </citation>
    <scope>NUCLEOTIDE SEQUENCE [LARGE SCALE GENOMIC DNA]</scope>
    <source>
        <strain evidence="2 3">DSM 41530</strain>
    </source>
</reference>
<dbReference type="EMBL" id="JACHNG010000001">
    <property type="protein sequence ID" value="MBB4785188.1"/>
    <property type="molecule type" value="Genomic_DNA"/>
</dbReference>
<name>A0ABR6LS87_9ACTN</name>
<keyword evidence="1" id="KW-0472">Membrane</keyword>
<sequence length="31" mass="3456">MEPLSEFFLVVFGGSLATSFHFGHIRPTMTV</sequence>
<comment type="caution">
    <text evidence="2">The sequence shown here is derived from an EMBL/GenBank/DDBJ whole genome shotgun (WGS) entry which is preliminary data.</text>
</comment>
<evidence type="ECO:0000313" key="3">
    <source>
        <dbReference type="Proteomes" id="UP000530530"/>
    </source>
</evidence>
<dbReference type="Proteomes" id="UP000530530">
    <property type="component" value="Unassembled WGS sequence"/>
</dbReference>
<feature type="transmembrane region" description="Helical" evidence="1">
    <location>
        <begin position="7"/>
        <end position="25"/>
    </location>
</feature>
<evidence type="ECO:0000256" key="1">
    <source>
        <dbReference type="SAM" id="Phobius"/>
    </source>
</evidence>
<protein>
    <submittedName>
        <fullName evidence="2">Uncharacterized protein</fullName>
    </submittedName>
</protein>
<accession>A0ABR6LS87</accession>
<keyword evidence="3" id="KW-1185">Reference proteome</keyword>
<keyword evidence="1" id="KW-0812">Transmembrane</keyword>
<organism evidence="2 3">
    <name type="scientific">Streptomyces rapamycinicus</name>
    <dbReference type="NCBI Taxonomy" id="1226757"/>
    <lineage>
        <taxon>Bacteria</taxon>
        <taxon>Bacillati</taxon>
        <taxon>Actinomycetota</taxon>
        <taxon>Actinomycetes</taxon>
        <taxon>Kitasatosporales</taxon>
        <taxon>Streptomycetaceae</taxon>
        <taxon>Streptomyces</taxon>
        <taxon>Streptomyces violaceusniger group</taxon>
    </lineage>
</organism>
<evidence type="ECO:0000313" key="2">
    <source>
        <dbReference type="EMBL" id="MBB4785188.1"/>
    </source>
</evidence>